<dbReference type="PANTHER" id="PTHR11228:SF7">
    <property type="entry name" value="PQQA PEPTIDE CYCLASE"/>
    <property type="match status" value="1"/>
</dbReference>
<keyword evidence="4" id="KW-0479">Metal-binding</keyword>
<reference evidence="10" key="1">
    <citation type="submission" date="2016-01" db="EMBL/GenBank/DDBJ databases">
        <authorList>
            <person name="Mitreva M."/>
            <person name="Pepin K.H."/>
            <person name="Mihindukulasuriya K.A."/>
            <person name="Fulton R."/>
            <person name="Fronick C."/>
            <person name="O'Laughlin M."/>
            <person name="Miner T."/>
            <person name="Herter B."/>
            <person name="Rosa B.A."/>
            <person name="Cordes M."/>
            <person name="Tomlinson C."/>
            <person name="Wollam A."/>
            <person name="Palsikar V.B."/>
            <person name="Mardis E.R."/>
            <person name="Wilson R.K."/>
        </authorList>
    </citation>
    <scope>NUCLEOTIDE SEQUENCE [LARGE SCALE GENOMIC DNA]</scope>
    <source>
        <strain evidence="10">MJR8151</strain>
    </source>
</reference>
<evidence type="ECO:0000256" key="2">
    <source>
        <dbReference type="ARBA" id="ARBA00022485"/>
    </source>
</evidence>
<keyword evidence="5" id="KW-0560">Oxidoreductase</keyword>
<keyword evidence="7" id="KW-0411">Iron-sulfur</keyword>
<dbReference type="Pfam" id="PF04055">
    <property type="entry name" value="Radical_SAM"/>
    <property type="match status" value="1"/>
</dbReference>
<dbReference type="InterPro" id="IPR007197">
    <property type="entry name" value="rSAM"/>
</dbReference>
<evidence type="ECO:0000256" key="5">
    <source>
        <dbReference type="ARBA" id="ARBA00023002"/>
    </source>
</evidence>
<proteinExistence type="predicted"/>
<dbReference type="Gene3D" id="3.20.20.70">
    <property type="entry name" value="Aldolase class I"/>
    <property type="match status" value="1"/>
</dbReference>
<keyword evidence="3" id="KW-0949">S-adenosyl-L-methionine</keyword>
<dbReference type="SUPFAM" id="SSF102114">
    <property type="entry name" value="Radical SAM enzymes"/>
    <property type="match status" value="1"/>
</dbReference>
<dbReference type="GO" id="GO:0016491">
    <property type="term" value="F:oxidoreductase activity"/>
    <property type="evidence" value="ECO:0007669"/>
    <property type="project" value="UniProtKB-KW"/>
</dbReference>
<sequence length="365" mass="42104">MFEFPIQVDIDITENCNFSCQYCSAANRKNIKDELTINQFKQIIDELYNMGTYSFNFAGGEPLLKEGIYDLIEYTLKKPFIDLTLVTNGSLLDSRLFRIAMNTSFHLVISIDSFINSVNDIYRESTDKVIKNIKILKNNEIPFSIAQVLTKKNIDFFEKNVNILKNNGIEDVLIIKYVSLLHKDQTDDNEIPYEQWKNFIEKITALKLEDKIRNYKLSVSCPWEIYLPMLNLGYSLSDVSEIWGYSSPLMFYPYSNSYNTGCHAGITSCNIISNGDVYPCVISGENKKLLCGNIIKDDFKSIWKNSKVLNKLRNIKMKDISEVCEKCKYVTLCGGGCRIRSFYKDEYSLTSRDFSCPYFMEGIVK</sequence>
<dbReference type="PROSITE" id="PS01305">
    <property type="entry name" value="MOAA_NIFB_PQQE"/>
    <property type="match status" value="1"/>
</dbReference>
<dbReference type="SFLD" id="SFLDS00029">
    <property type="entry name" value="Radical_SAM"/>
    <property type="match status" value="1"/>
</dbReference>
<evidence type="ECO:0000256" key="7">
    <source>
        <dbReference type="ARBA" id="ARBA00023014"/>
    </source>
</evidence>
<dbReference type="InterPro" id="IPR023885">
    <property type="entry name" value="4Fe4S-binding_SPASM_dom"/>
</dbReference>
<dbReference type="NCBIfam" id="TIGR04085">
    <property type="entry name" value="rSAM_more_4Fe4S"/>
    <property type="match status" value="1"/>
</dbReference>
<dbReference type="PATRIC" id="fig|33036.3.peg.1868"/>
<dbReference type="Proteomes" id="UP000070383">
    <property type="component" value="Unassembled WGS sequence"/>
</dbReference>
<feature type="domain" description="Radical SAM core" evidence="8">
    <location>
        <begin position="2"/>
        <end position="209"/>
    </location>
</feature>
<dbReference type="InterPro" id="IPR058240">
    <property type="entry name" value="rSAM_sf"/>
</dbReference>
<evidence type="ECO:0000256" key="6">
    <source>
        <dbReference type="ARBA" id="ARBA00023004"/>
    </source>
</evidence>
<accession>A0A133K9A7</accession>
<dbReference type="AlphaFoldDB" id="A0A133K9A7"/>
<keyword evidence="10" id="KW-1185">Reference proteome</keyword>
<dbReference type="PIRSF" id="PIRSF037420">
    <property type="entry name" value="PQQ_syn_pqqE"/>
    <property type="match status" value="1"/>
</dbReference>
<comment type="cofactor">
    <cofactor evidence="1">
        <name>[4Fe-4S] cluster</name>
        <dbReference type="ChEBI" id="CHEBI:49883"/>
    </cofactor>
</comment>
<dbReference type="SFLD" id="SFLDG01386">
    <property type="entry name" value="main_SPASM_domain-containing"/>
    <property type="match status" value="1"/>
</dbReference>
<dbReference type="Pfam" id="PF13186">
    <property type="entry name" value="SPASM"/>
    <property type="match status" value="1"/>
</dbReference>
<dbReference type="GO" id="GO:0051539">
    <property type="term" value="F:4 iron, 4 sulfur cluster binding"/>
    <property type="evidence" value="ECO:0007669"/>
    <property type="project" value="UniProtKB-KW"/>
</dbReference>
<evidence type="ECO:0000256" key="3">
    <source>
        <dbReference type="ARBA" id="ARBA00022691"/>
    </source>
</evidence>
<name>A0A133K9A7_9FIRM</name>
<evidence type="ECO:0000256" key="4">
    <source>
        <dbReference type="ARBA" id="ARBA00022723"/>
    </source>
</evidence>
<evidence type="ECO:0000313" key="10">
    <source>
        <dbReference type="Proteomes" id="UP000070383"/>
    </source>
</evidence>
<gene>
    <name evidence="9" type="ORF">HMPREF3200_01889</name>
</gene>
<evidence type="ECO:0000313" key="9">
    <source>
        <dbReference type="EMBL" id="KWZ76087.1"/>
    </source>
</evidence>
<keyword evidence="2" id="KW-0004">4Fe-4S</keyword>
<dbReference type="RefSeq" id="WP_060929933.1">
    <property type="nucleotide sequence ID" value="NZ_KQ955304.1"/>
</dbReference>
<dbReference type="InterPro" id="IPR013785">
    <property type="entry name" value="Aldolase_TIM"/>
</dbReference>
<dbReference type="OrthoDB" id="9782387at2"/>
<dbReference type="SFLD" id="SFLDG01067">
    <property type="entry name" value="SPASM/twitch_domain_containing"/>
    <property type="match status" value="1"/>
</dbReference>
<evidence type="ECO:0000256" key="1">
    <source>
        <dbReference type="ARBA" id="ARBA00001966"/>
    </source>
</evidence>
<dbReference type="InterPro" id="IPR050377">
    <property type="entry name" value="Radical_SAM_PqqE_MftC-like"/>
</dbReference>
<dbReference type="PROSITE" id="PS51918">
    <property type="entry name" value="RADICAL_SAM"/>
    <property type="match status" value="1"/>
</dbReference>
<dbReference type="CDD" id="cd01335">
    <property type="entry name" value="Radical_SAM"/>
    <property type="match status" value="1"/>
</dbReference>
<dbReference type="InterPro" id="IPR017200">
    <property type="entry name" value="PqqE-like"/>
</dbReference>
<protein>
    <submittedName>
        <fullName evidence="9">Radical SAM domain protein</fullName>
    </submittedName>
</protein>
<keyword evidence="6" id="KW-0408">Iron</keyword>
<dbReference type="PANTHER" id="PTHR11228">
    <property type="entry name" value="RADICAL SAM DOMAIN PROTEIN"/>
    <property type="match status" value="1"/>
</dbReference>
<dbReference type="GO" id="GO:0046872">
    <property type="term" value="F:metal ion binding"/>
    <property type="evidence" value="ECO:0007669"/>
    <property type="project" value="UniProtKB-KW"/>
</dbReference>
<dbReference type="STRING" id="33036.HMPREF3200_01889"/>
<organism evidence="9 10">
    <name type="scientific">Anaerococcus tetradius</name>
    <dbReference type="NCBI Taxonomy" id="33036"/>
    <lineage>
        <taxon>Bacteria</taxon>
        <taxon>Bacillati</taxon>
        <taxon>Bacillota</taxon>
        <taxon>Tissierellia</taxon>
        <taxon>Tissierellales</taxon>
        <taxon>Peptoniphilaceae</taxon>
        <taxon>Anaerococcus</taxon>
    </lineage>
</organism>
<dbReference type="InterPro" id="IPR000385">
    <property type="entry name" value="MoaA_NifB_PqqE_Fe-S-bd_CS"/>
</dbReference>
<dbReference type="EMBL" id="LRPM01000094">
    <property type="protein sequence ID" value="KWZ76087.1"/>
    <property type="molecule type" value="Genomic_DNA"/>
</dbReference>
<comment type="caution">
    <text evidence="9">The sequence shown here is derived from an EMBL/GenBank/DDBJ whole genome shotgun (WGS) entry which is preliminary data.</text>
</comment>
<evidence type="ECO:0000259" key="8">
    <source>
        <dbReference type="PROSITE" id="PS51918"/>
    </source>
</evidence>